<sequence length="194" mass="19603">MNPAPRPGPGRPEPLGSCERLAVRLPGPAALALLPWLAVLAACGETWWVVLDALEFGALATTHVLLGHRARSARRTAAGAAVLLCADALADVGTAAPGIALASALVMALCVELPLAAACLLVARAGAPAAQPSTSHRSPVRPAYPQRAPAPSTGGRAPWISGSAGAARVRRYPAGILASRTSWPVTAASSPAIR</sequence>
<comment type="caution">
    <text evidence="2">The sequence shown here is derived from an EMBL/GenBank/DDBJ whole genome shotgun (WGS) entry which is preliminary data.</text>
</comment>
<protein>
    <submittedName>
        <fullName evidence="2">Uncharacterized protein</fullName>
    </submittedName>
</protein>
<dbReference type="EMBL" id="BNBO01000005">
    <property type="protein sequence ID" value="GHH64072.1"/>
    <property type="molecule type" value="Genomic_DNA"/>
</dbReference>
<organism evidence="2 3">
    <name type="scientific">Kitasatospora indigofera</name>
    <dbReference type="NCBI Taxonomy" id="67307"/>
    <lineage>
        <taxon>Bacteria</taxon>
        <taxon>Bacillati</taxon>
        <taxon>Actinomycetota</taxon>
        <taxon>Actinomycetes</taxon>
        <taxon>Kitasatosporales</taxon>
        <taxon>Streptomycetaceae</taxon>
        <taxon>Kitasatospora</taxon>
    </lineage>
</organism>
<reference evidence="2" key="1">
    <citation type="journal article" date="2014" name="Int. J. Syst. Evol. Microbiol.">
        <title>Complete genome sequence of Corynebacterium casei LMG S-19264T (=DSM 44701T), isolated from a smear-ripened cheese.</title>
        <authorList>
            <consortium name="US DOE Joint Genome Institute (JGI-PGF)"/>
            <person name="Walter F."/>
            <person name="Albersmeier A."/>
            <person name="Kalinowski J."/>
            <person name="Ruckert C."/>
        </authorList>
    </citation>
    <scope>NUCLEOTIDE SEQUENCE</scope>
    <source>
        <strain evidence="2">JCM 4646</strain>
    </source>
</reference>
<gene>
    <name evidence="2" type="ORF">GCM10018781_14510</name>
</gene>
<dbReference type="RefSeq" id="WP_190209954.1">
    <property type="nucleotide sequence ID" value="NZ_BNBO01000005.1"/>
</dbReference>
<evidence type="ECO:0000256" key="1">
    <source>
        <dbReference type="SAM" id="MobiDB-lite"/>
    </source>
</evidence>
<evidence type="ECO:0000313" key="2">
    <source>
        <dbReference type="EMBL" id="GHH64072.1"/>
    </source>
</evidence>
<dbReference type="AlphaFoldDB" id="A0A919FF10"/>
<feature type="region of interest" description="Disordered" evidence="1">
    <location>
        <begin position="130"/>
        <end position="159"/>
    </location>
</feature>
<keyword evidence="3" id="KW-1185">Reference proteome</keyword>
<accession>A0A919FF10</accession>
<name>A0A919FF10_9ACTN</name>
<dbReference type="GeneID" id="95351948"/>
<reference evidence="2" key="2">
    <citation type="submission" date="2020-09" db="EMBL/GenBank/DDBJ databases">
        <authorList>
            <person name="Sun Q."/>
            <person name="Ohkuma M."/>
        </authorList>
    </citation>
    <scope>NUCLEOTIDE SEQUENCE</scope>
    <source>
        <strain evidence="2">JCM 4646</strain>
    </source>
</reference>
<dbReference type="Proteomes" id="UP000617734">
    <property type="component" value="Unassembled WGS sequence"/>
</dbReference>
<proteinExistence type="predicted"/>
<evidence type="ECO:0000313" key="3">
    <source>
        <dbReference type="Proteomes" id="UP000617734"/>
    </source>
</evidence>